<evidence type="ECO:0000313" key="1">
    <source>
        <dbReference type="EMBL" id="MFC3195157.1"/>
    </source>
</evidence>
<dbReference type="InterPro" id="IPR037175">
    <property type="entry name" value="KFase_sf"/>
</dbReference>
<dbReference type="RefSeq" id="WP_077411751.1">
    <property type="nucleotide sequence ID" value="NZ_JBHRTS010000007.1"/>
</dbReference>
<comment type="caution">
    <text evidence="1">The sequence shown here is derived from an EMBL/GenBank/DDBJ whole genome shotgun (WGS) entry which is preliminary data.</text>
</comment>
<keyword evidence="2" id="KW-1185">Reference proteome</keyword>
<dbReference type="InterPro" id="IPR007325">
    <property type="entry name" value="KFase/CYL"/>
</dbReference>
<evidence type="ECO:0000313" key="2">
    <source>
        <dbReference type="Proteomes" id="UP001595533"/>
    </source>
</evidence>
<reference evidence="2" key="1">
    <citation type="journal article" date="2019" name="Int. J. Syst. Evol. Microbiol.">
        <title>The Global Catalogue of Microorganisms (GCM) 10K type strain sequencing project: providing services to taxonomists for standard genome sequencing and annotation.</title>
        <authorList>
            <consortium name="The Broad Institute Genomics Platform"/>
            <consortium name="The Broad Institute Genome Sequencing Center for Infectious Disease"/>
            <person name="Wu L."/>
            <person name="Ma J."/>
        </authorList>
    </citation>
    <scope>NUCLEOTIDE SEQUENCE [LARGE SCALE GENOMIC DNA]</scope>
    <source>
        <strain evidence="2">KCTC 42953</strain>
    </source>
</reference>
<sequence length="263" mass="29416">MSRRVKLNQAPRSIAIPMLFDGPQPSHFGAASASAKPMQAGSFIGDTTQGGSCNAPEVSFNPHCNGTHTESISHVVDQLLAPHEVVIQPLMKALLVTLEPVTHVSMDSYQPAIEPGDKLLCKYQLTAVKNRLHRGVKALIIRTLPNAAAKLTHQYGQDIHPPFFSNEAMRWLVEETQVEHLLVDMPSVDRLHDDGMLSNHRLFWNIQPGDHQLNDLQFQHKTITEMIYVPNEIKDGEYLLNLQLPRMNLNAVPSNPMLYELTP</sequence>
<accession>A0ABV7JDJ1</accession>
<dbReference type="Proteomes" id="UP001595533">
    <property type="component" value="Unassembled WGS sequence"/>
</dbReference>
<keyword evidence="1" id="KW-0378">Hydrolase</keyword>
<dbReference type="SUPFAM" id="SSF102198">
    <property type="entry name" value="Putative cyclase"/>
    <property type="match status" value="1"/>
</dbReference>
<proteinExistence type="predicted"/>
<gene>
    <name evidence="1" type="ORF">ACFODZ_12970</name>
</gene>
<organism evidence="1 2">
    <name type="scientific">Marinicella sediminis</name>
    <dbReference type="NCBI Taxonomy" id="1792834"/>
    <lineage>
        <taxon>Bacteria</taxon>
        <taxon>Pseudomonadati</taxon>
        <taxon>Pseudomonadota</taxon>
        <taxon>Gammaproteobacteria</taxon>
        <taxon>Lysobacterales</taxon>
        <taxon>Marinicellaceae</taxon>
        <taxon>Marinicella</taxon>
    </lineage>
</organism>
<protein>
    <submittedName>
        <fullName evidence="1">Cyclase family protein</fullName>
        <ecNumber evidence="1">3.5.-.-</ecNumber>
    </submittedName>
</protein>
<dbReference type="EC" id="3.5.-.-" evidence="1"/>
<dbReference type="Gene3D" id="3.50.30.50">
    <property type="entry name" value="Putative cyclase"/>
    <property type="match status" value="1"/>
</dbReference>
<dbReference type="EMBL" id="JBHRTS010000007">
    <property type="protein sequence ID" value="MFC3195157.1"/>
    <property type="molecule type" value="Genomic_DNA"/>
</dbReference>
<dbReference type="Pfam" id="PF04199">
    <property type="entry name" value="Cyclase"/>
    <property type="match status" value="1"/>
</dbReference>
<name>A0ABV7JDJ1_9GAMM</name>
<dbReference type="GO" id="GO:0016787">
    <property type="term" value="F:hydrolase activity"/>
    <property type="evidence" value="ECO:0007669"/>
    <property type="project" value="UniProtKB-KW"/>
</dbReference>